<dbReference type="GO" id="GO:1902600">
    <property type="term" value="P:proton transmembrane transport"/>
    <property type="evidence" value="ECO:0007669"/>
    <property type="project" value="InterPro"/>
</dbReference>
<keyword evidence="7 8" id="KW-0472">Membrane</keyword>
<evidence type="ECO:0000256" key="6">
    <source>
        <dbReference type="ARBA" id="ARBA00023065"/>
    </source>
</evidence>
<dbReference type="AlphaFoldDB" id="A0A5B7Y8T9"/>
<accession>A0A5B7Y8T9</accession>
<evidence type="ECO:0000256" key="7">
    <source>
        <dbReference type="ARBA" id="ARBA00023136"/>
    </source>
</evidence>
<evidence type="ECO:0000256" key="8">
    <source>
        <dbReference type="SAM" id="Phobius"/>
    </source>
</evidence>
<evidence type="ECO:0000256" key="4">
    <source>
        <dbReference type="ARBA" id="ARBA00022692"/>
    </source>
</evidence>
<evidence type="ECO:0000256" key="1">
    <source>
        <dbReference type="ARBA" id="ARBA00004651"/>
    </source>
</evidence>
<keyword evidence="4 8" id="KW-0812">Transmembrane</keyword>
<dbReference type="EMBL" id="CP039852">
    <property type="protein sequence ID" value="QCZ92061.1"/>
    <property type="molecule type" value="Genomic_DNA"/>
</dbReference>
<feature type="transmembrane region" description="Helical" evidence="8">
    <location>
        <begin position="201"/>
        <end position="228"/>
    </location>
</feature>
<evidence type="ECO:0000313" key="10">
    <source>
        <dbReference type="EMBL" id="QCZ92061.1"/>
    </source>
</evidence>
<feature type="transmembrane region" description="Helical" evidence="8">
    <location>
        <begin position="172"/>
        <end position="189"/>
    </location>
</feature>
<evidence type="ECO:0000256" key="2">
    <source>
        <dbReference type="ARBA" id="ARBA00022448"/>
    </source>
</evidence>
<evidence type="ECO:0000256" key="5">
    <source>
        <dbReference type="ARBA" id="ARBA00022989"/>
    </source>
</evidence>
<keyword evidence="6" id="KW-0406">Ion transport</keyword>
<dbReference type="RefSeq" id="WP_139754824.1">
    <property type="nucleotide sequence ID" value="NZ_CP039852.1"/>
</dbReference>
<feature type="transmembrane region" description="Helical" evidence="8">
    <location>
        <begin position="323"/>
        <end position="342"/>
    </location>
</feature>
<reference evidence="10 11" key="1">
    <citation type="submission" date="2019-04" db="EMBL/GenBank/DDBJ databases">
        <title>Salinimonas iocasae sp. nov., a halophilic bacterium isolated from the outer tube casing of tubeworms in Okinawa Trough.</title>
        <authorList>
            <person name="Zhang H."/>
            <person name="Wang H."/>
            <person name="Li C."/>
        </authorList>
    </citation>
    <scope>NUCLEOTIDE SEQUENCE [LARGE SCALE GENOMIC DNA]</scope>
    <source>
        <strain evidence="10 11">KX18D6</strain>
    </source>
</reference>
<dbReference type="GO" id="GO:0005886">
    <property type="term" value="C:plasma membrane"/>
    <property type="evidence" value="ECO:0007669"/>
    <property type="project" value="UniProtKB-SubCell"/>
</dbReference>
<dbReference type="KEGG" id="salk:FBQ74_00585"/>
<feature type="transmembrane region" description="Helical" evidence="8">
    <location>
        <begin position="97"/>
        <end position="120"/>
    </location>
</feature>
<dbReference type="InterPro" id="IPR006153">
    <property type="entry name" value="Cation/H_exchanger_TM"/>
</dbReference>
<feature type="transmembrane region" description="Helical" evidence="8">
    <location>
        <begin position="6"/>
        <end position="22"/>
    </location>
</feature>
<feature type="transmembrane region" description="Helical" evidence="8">
    <location>
        <begin position="65"/>
        <end position="85"/>
    </location>
</feature>
<evidence type="ECO:0000313" key="11">
    <source>
        <dbReference type="Proteomes" id="UP000304912"/>
    </source>
</evidence>
<protein>
    <submittedName>
        <fullName evidence="10">Sodium:proton antiporter</fullName>
    </submittedName>
</protein>
<feature type="transmembrane region" description="Helical" evidence="8">
    <location>
        <begin position="388"/>
        <end position="411"/>
    </location>
</feature>
<dbReference type="Pfam" id="PF00999">
    <property type="entry name" value="Na_H_Exchanger"/>
    <property type="match status" value="1"/>
</dbReference>
<dbReference type="PANTHER" id="PTHR32507">
    <property type="entry name" value="NA(+)/H(+) ANTIPORTER 1"/>
    <property type="match status" value="1"/>
</dbReference>
<keyword evidence="5 8" id="KW-1133">Transmembrane helix</keyword>
<keyword evidence="11" id="KW-1185">Reference proteome</keyword>
<keyword evidence="2" id="KW-0813">Transport</keyword>
<sequence length="435" mass="47058">MIEARIYLYIIFGVAIVAAVALENRLRNNLIPFPLVYVLLGWGMFSLPIGLPSVDFLNNEAHSLFGEYLTEFLVIASLSAAGTAIDRPFSLRCWNQVWPLLLVTMPLSIIMVALFGWYGMGLTAASAILLGAVLSPTDPVLAGSVQVGPPGETNRNDIRFSLTVEAGANDGLAFPFVHLAVAAIGMASLGDWTIQWALEDVLWRVGAGLAAGYIFGKFGAWYLFTYLAKQEDETSAQNHPLSYSSEGVVTLGALLCSYGIAEAIHGYGFLAVFVGAVTTKQAQPEHGYHTKAHSFMEQIERVLLVIILLILGAFVARGALDHLTWQGALLGVLIVFLFRPLAGMIGQARCDFPTFGRLTIAFMGVRGIGSLYYLLYGQNHGHFGDISAIWSAVMFTVLLSIVVHGVAAPLLMAKAERKAAHTYREKAFVEGVKGD</sequence>
<gene>
    <name evidence="10" type="ORF">FBQ74_00585</name>
</gene>
<keyword evidence="3" id="KW-0050">Antiport</keyword>
<feature type="transmembrane region" description="Helical" evidence="8">
    <location>
        <begin position="248"/>
        <end position="278"/>
    </location>
</feature>
<feature type="transmembrane region" description="Helical" evidence="8">
    <location>
        <begin position="299"/>
        <end position="317"/>
    </location>
</feature>
<comment type="subcellular location">
    <subcellularLocation>
        <location evidence="1">Cell membrane</location>
        <topology evidence="1">Multi-pass membrane protein</topology>
    </subcellularLocation>
</comment>
<dbReference type="GO" id="GO:0015297">
    <property type="term" value="F:antiporter activity"/>
    <property type="evidence" value="ECO:0007669"/>
    <property type="project" value="UniProtKB-KW"/>
</dbReference>
<evidence type="ECO:0000256" key="3">
    <source>
        <dbReference type="ARBA" id="ARBA00022449"/>
    </source>
</evidence>
<name>A0A5B7Y8T9_9ALTE</name>
<dbReference type="Proteomes" id="UP000304912">
    <property type="component" value="Chromosome"/>
</dbReference>
<proteinExistence type="predicted"/>
<feature type="transmembrane region" description="Helical" evidence="8">
    <location>
        <begin position="354"/>
        <end position="376"/>
    </location>
</feature>
<feature type="transmembrane region" description="Helical" evidence="8">
    <location>
        <begin position="34"/>
        <end position="53"/>
    </location>
</feature>
<evidence type="ECO:0000259" key="9">
    <source>
        <dbReference type="Pfam" id="PF00999"/>
    </source>
</evidence>
<organism evidence="10 11">
    <name type="scientific">Salinimonas iocasae</name>
    <dbReference type="NCBI Taxonomy" id="2572577"/>
    <lineage>
        <taxon>Bacteria</taxon>
        <taxon>Pseudomonadati</taxon>
        <taxon>Pseudomonadota</taxon>
        <taxon>Gammaproteobacteria</taxon>
        <taxon>Alteromonadales</taxon>
        <taxon>Alteromonadaceae</taxon>
        <taxon>Alteromonas/Salinimonas group</taxon>
        <taxon>Salinimonas</taxon>
    </lineage>
</organism>
<feature type="domain" description="Cation/H+ exchanger transmembrane" evidence="9">
    <location>
        <begin position="15"/>
        <end position="412"/>
    </location>
</feature>
<dbReference type="OrthoDB" id="9810860at2"/>
<dbReference type="PANTHER" id="PTHR32507:SF8">
    <property type="entry name" value="CNH1P"/>
    <property type="match status" value="1"/>
</dbReference>